<proteinExistence type="predicted"/>
<protein>
    <submittedName>
        <fullName evidence="2">RCG30428, isoform CRA_a</fullName>
    </submittedName>
</protein>
<gene>
    <name evidence="2" type="ORF">rCG_30428</name>
</gene>
<dbReference type="Proteomes" id="UP000234681">
    <property type="component" value="Chromosome 5"/>
</dbReference>
<evidence type="ECO:0000313" key="3">
    <source>
        <dbReference type="Proteomes" id="UP000234681"/>
    </source>
</evidence>
<reference evidence="3" key="1">
    <citation type="submission" date="2005-09" db="EMBL/GenBank/DDBJ databases">
        <authorList>
            <person name="Mural R.J."/>
            <person name="Li P.W."/>
            <person name="Adams M.D."/>
            <person name="Amanatides P.G."/>
            <person name="Baden-Tillson H."/>
            <person name="Barnstead M."/>
            <person name="Chin S.H."/>
            <person name="Dew I."/>
            <person name="Evans C.A."/>
            <person name="Ferriera S."/>
            <person name="Flanigan M."/>
            <person name="Fosler C."/>
            <person name="Glodek A."/>
            <person name="Gu Z."/>
            <person name="Holt R.A."/>
            <person name="Jennings D."/>
            <person name="Kraft C.L."/>
            <person name="Lu F."/>
            <person name="Nguyen T."/>
            <person name="Nusskern D.R."/>
            <person name="Pfannkoch C.M."/>
            <person name="Sitter C."/>
            <person name="Sutton G.G."/>
            <person name="Venter J.C."/>
            <person name="Wang Z."/>
            <person name="Woodage T."/>
            <person name="Zheng X.H."/>
            <person name="Zhong F."/>
        </authorList>
    </citation>
    <scope>NUCLEOTIDE SEQUENCE [LARGE SCALE GENOMIC DNA]</scope>
    <source>
        <strain>BN</strain>
        <strain evidence="3">Sprague-Dawley</strain>
    </source>
</reference>
<sequence length="26" mass="2785">MIPKAASPGARGDTNLVNVKWDSIED</sequence>
<dbReference type="AlphaFoldDB" id="A6JFR6"/>
<accession>A6JFR6</accession>
<evidence type="ECO:0000313" key="2">
    <source>
        <dbReference type="EMBL" id="EDM11661.1"/>
    </source>
</evidence>
<feature type="region of interest" description="Disordered" evidence="1">
    <location>
        <begin position="1"/>
        <end position="26"/>
    </location>
</feature>
<organism evidence="2 3">
    <name type="scientific">Rattus norvegicus</name>
    <name type="common">Rat</name>
    <dbReference type="NCBI Taxonomy" id="10116"/>
    <lineage>
        <taxon>Eukaryota</taxon>
        <taxon>Metazoa</taxon>
        <taxon>Chordata</taxon>
        <taxon>Craniata</taxon>
        <taxon>Vertebrata</taxon>
        <taxon>Euteleostomi</taxon>
        <taxon>Mammalia</taxon>
        <taxon>Eutheria</taxon>
        <taxon>Euarchontoglires</taxon>
        <taxon>Glires</taxon>
        <taxon>Rodentia</taxon>
        <taxon>Myomorpha</taxon>
        <taxon>Muroidea</taxon>
        <taxon>Muridae</taxon>
        <taxon>Murinae</taxon>
        <taxon>Rattus</taxon>
    </lineage>
</organism>
<evidence type="ECO:0000256" key="1">
    <source>
        <dbReference type="SAM" id="MobiDB-lite"/>
    </source>
</evidence>
<name>A6JFR6_RAT</name>
<dbReference type="EMBL" id="CH473984">
    <property type="protein sequence ID" value="EDM11661.1"/>
    <property type="molecule type" value="Genomic_DNA"/>
</dbReference>